<dbReference type="AlphaFoldDB" id="A0A378QXI3"/>
<protein>
    <submittedName>
        <fullName evidence="1">Uncharacterized protein</fullName>
    </submittedName>
</protein>
<evidence type="ECO:0000313" key="2">
    <source>
        <dbReference type="Proteomes" id="UP000254065"/>
    </source>
</evidence>
<dbReference type="Gene3D" id="3.40.50.11350">
    <property type="match status" value="1"/>
</dbReference>
<gene>
    <name evidence="1" type="ORF">NCTC12877_00741</name>
</gene>
<organism evidence="1 2">
    <name type="scientific">Moraxella caprae</name>
    <dbReference type="NCBI Taxonomy" id="90240"/>
    <lineage>
        <taxon>Bacteria</taxon>
        <taxon>Pseudomonadati</taxon>
        <taxon>Pseudomonadota</taxon>
        <taxon>Gammaproteobacteria</taxon>
        <taxon>Moraxellales</taxon>
        <taxon>Moraxellaceae</taxon>
        <taxon>Moraxella</taxon>
    </lineage>
</organism>
<accession>A0A378QXI3</accession>
<proteinExistence type="predicted"/>
<dbReference type="Proteomes" id="UP000254065">
    <property type="component" value="Unassembled WGS sequence"/>
</dbReference>
<dbReference type="EMBL" id="UGQB01000004">
    <property type="protein sequence ID" value="STZ07763.1"/>
    <property type="molecule type" value="Genomic_DNA"/>
</dbReference>
<sequence length="533" mass="60928">MNLINISYLCTTFSSSVSDWEKKGGVGYLLDGSMSSHRYSAHTLEEEGSFVQVDLPYISYVDSVEVVLRDIYLDKVVPLNLSVLHQESWIFVDQFSKTKKISIGATISAIRISRERRGCIVLSSVNIYTDRLSFNSLINNISENNQKGLVCVYAPFYGLGGRLSVIATALGLIGSQNSIKEAVVDELTSKVIDYPKKINQSKFGNHYKILKSGFAEHLVNHIFGHNTYQSEKNISHYDTSDYLPKQAQKAILVTRDNMRYYQNKGEQSEEVSRRLYSRIIPSYSVMERLSRLEDKFELSNKYQKALAVHVRHGNGERYYSSVRNLWGVKPPSGQKIYSAIKRCIDDNGDIEYILLSSDCVRVAEFIQSSFPEKSIIFLSEFVQDVGLGCNHNNYLFDKTLLHYRRDVAVDLNDEIAFSEILALSKCIALCGGESYFFEAVKAFGVCDLNKIYFLDNKDRYVRVDKEFQEISKVDVILNIFNELDVKTDGVFIAIYGEKYHLSYFDDMLFVGTKEEIINNINIIKNKLIELRLY</sequence>
<reference evidence="1 2" key="1">
    <citation type="submission" date="2018-06" db="EMBL/GenBank/DDBJ databases">
        <authorList>
            <consortium name="Pathogen Informatics"/>
            <person name="Doyle S."/>
        </authorList>
    </citation>
    <scope>NUCLEOTIDE SEQUENCE [LARGE SCALE GENOMIC DNA]</scope>
    <source>
        <strain evidence="1 2">NCTC12877</strain>
    </source>
</reference>
<evidence type="ECO:0000313" key="1">
    <source>
        <dbReference type="EMBL" id="STZ07763.1"/>
    </source>
</evidence>
<name>A0A378QXI3_9GAMM</name>
<dbReference type="STRING" id="1122244.GCA_000426885_00586"/>
<keyword evidence="2" id="KW-1185">Reference proteome</keyword>